<dbReference type="GeneID" id="101848174"/>
<dbReference type="PANTHER" id="PTHR21641">
    <property type="entry name" value="TRANSLATION INITIATION FACTOR-RELATED"/>
    <property type="match status" value="1"/>
</dbReference>
<dbReference type="InterPro" id="IPR039294">
    <property type="entry name" value="EIF1AD"/>
</dbReference>
<dbReference type="PANTHER" id="PTHR21641:SF0">
    <property type="entry name" value="RNA-BINDING PROTEIN EIF1AD-RELATED"/>
    <property type="match status" value="1"/>
</dbReference>
<name>A0ABM0KBA3_APLCA</name>
<feature type="domain" description="S1-like" evidence="7">
    <location>
        <begin position="30"/>
        <end position="89"/>
    </location>
</feature>
<evidence type="ECO:0000313" key="9">
    <source>
        <dbReference type="RefSeq" id="XP_005113461.2"/>
    </source>
</evidence>
<dbReference type="SUPFAM" id="SSF50249">
    <property type="entry name" value="Nucleic acid-binding proteins"/>
    <property type="match status" value="1"/>
</dbReference>
<keyword evidence="5" id="KW-0396">Initiation factor</keyword>
<protein>
    <recommendedName>
        <fullName evidence="2">Probable RNA-binding protein EIF1AD</fullName>
    </recommendedName>
    <alternativeName>
        <fullName evidence="4">Eukaryotic translation initiation factor 1A domain-containing protein</fullName>
    </alternativeName>
</protein>
<evidence type="ECO:0000256" key="6">
    <source>
        <dbReference type="SAM" id="MobiDB-lite"/>
    </source>
</evidence>
<dbReference type="SMART" id="SM00652">
    <property type="entry name" value="eIF1a"/>
    <property type="match status" value="1"/>
</dbReference>
<dbReference type="InterPro" id="IPR001253">
    <property type="entry name" value="TIF_eIF-1A"/>
</dbReference>
<dbReference type="InterPro" id="IPR006196">
    <property type="entry name" value="RNA-binding_domain_S1_IF1"/>
</dbReference>
<accession>A0ABM0KBA3</accession>
<proteinExistence type="inferred from homology"/>
<evidence type="ECO:0000313" key="8">
    <source>
        <dbReference type="Proteomes" id="UP000694888"/>
    </source>
</evidence>
<dbReference type="Gene3D" id="2.40.50.140">
    <property type="entry name" value="Nucleic acid-binding proteins"/>
    <property type="match status" value="1"/>
</dbReference>
<dbReference type="RefSeq" id="XP_005113461.2">
    <property type="nucleotide sequence ID" value="XM_005113404.3"/>
</dbReference>
<keyword evidence="8" id="KW-1185">Reference proteome</keyword>
<feature type="region of interest" description="Disordered" evidence="6">
    <location>
        <begin position="154"/>
        <end position="189"/>
    </location>
</feature>
<evidence type="ECO:0000256" key="2">
    <source>
        <dbReference type="ARBA" id="ARBA00020989"/>
    </source>
</evidence>
<feature type="compositionally biased region" description="Acidic residues" evidence="6">
    <location>
        <begin position="126"/>
        <end position="138"/>
    </location>
</feature>
<evidence type="ECO:0000256" key="1">
    <source>
        <dbReference type="ARBA" id="ARBA00007340"/>
    </source>
</evidence>
<reference evidence="9" key="1">
    <citation type="submission" date="2025-08" db="UniProtKB">
        <authorList>
            <consortium name="RefSeq"/>
        </authorList>
    </citation>
    <scope>IDENTIFICATION</scope>
</reference>
<dbReference type="InterPro" id="IPR012340">
    <property type="entry name" value="NA-bd_OB-fold"/>
</dbReference>
<evidence type="ECO:0000256" key="3">
    <source>
        <dbReference type="ARBA" id="ARBA00022884"/>
    </source>
</evidence>
<dbReference type="Pfam" id="PF01176">
    <property type="entry name" value="eIF-1a"/>
    <property type="match status" value="1"/>
</dbReference>
<dbReference type="PROSITE" id="PS50832">
    <property type="entry name" value="S1_IF1_TYPE"/>
    <property type="match status" value="1"/>
</dbReference>
<keyword evidence="3" id="KW-0694">RNA-binding</keyword>
<evidence type="ECO:0000256" key="4">
    <source>
        <dbReference type="ARBA" id="ARBA00031998"/>
    </source>
</evidence>
<feature type="compositionally biased region" description="Acidic residues" evidence="6">
    <location>
        <begin position="158"/>
        <end position="182"/>
    </location>
</feature>
<sequence length="189" mass="21879">MSVTTKKKHVTKEVLEEYPLPEGSRQVVKVVASRGNNLHEVVTSRGEKFLVSMPSKFRKHVWIKRGDFILVEPIEEGDKVKAEISHILFNEQIKHIQEQNLWPEEFSERSAAPQKGWIPEDLLPPSEDESEEDGEDRELGDLCINVNRVCIQQSQWESESEDSCSEDEEEEDEEQEEAEKDENESKTEK</sequence>
<feature type="region of interest" description="Disordered" evidence="6">
    <location>
        <begin position="106"/>
        <end position="138"/>
    </location>
</feature>
<keyword evidence="5" id="KW-0648">Protein biosynthesis</keyword>
<gene>
    <name evidence="9" type="primary">LOC101848174</name>
</gene>
<organism evidence="8 9">
    <name type="scientific">Aplysia californica</name>
    <name type="common">California sea hare</name>
    <dbReference type="NCBI Taxonomy" id="6500"/>
    <lineage>
        <taxon>Eukaryota</taxon>
        <taxon>Metazoa</taxon>
        <taxon>Spiralia</taxon>
        <taxon>Lophotrochozoa</taxon>
        <taxon>Mollusca</taxon>
        <taxon>Gastropoda</taxon>
        <taxon>Heterobranchia</taxon>
        <taxon>Euthyneura</taxon>
        <taxon>Tectipleura</taxon>
        <taxon>Aplysiida</taxon>
        <taxon>Aplysioidea</taxon>
        <taxon>Aplysiidae</taxon>
        <taxon>Aplysia</taxon>
    </lineage>
</organism>
<dbReference type="Proteomes" id="UP000694888">
    <property type="component" value="Unplaced"/>
</dbReference>
<comment type="similarity">
    <text evidence="1">Belongs to the EIF1AD family.</text>
</comment>
<evidence type="ECO:0000256" key="5">
    <source>
        <dbReference type="PROSITE-ProRule" id="PRU00181"/>
    </source>
</evidence>
<evidence type="ECO:0000259" key="7">
    <source>
        <dbReference type="PROSITE" id="PS50832"/>
    </source>
</evidence>